<protein>
    <recommendedName>
        <fullName evidence="4">Competence protein ComGF</fullName>
    </recommendedName>
</protein>
<feature type="transmembrane region" description="Helical" evidence="1">
    <location>
        <begin position="20"/>
        <end position="44"/>
    </location>
</feature>
<dbReference type="EMBL" id="CP137624">
    <property type="protein sequence ID" value="WPK11461.1"/>
    <property type="molecule type" value="Genomic_DNA"/>
</dbReference>
<keyword evidence="1" id="KW-0472">Membrane</keyword>
<evidence type="ECO:0000256" key="1">
    <source>
        <dbReference type="SAM" id="Phobius"/>
    </source>
</evidence>
<accession>A0ABZ0RVX9</accession>
<name>A0ABZ0RVX9_9BACI</name>
<sequence>MHRLLKMGRNQGGFTFLEAIFQVFALLLLSKLFLLMMLSLSPLYQKHAVQEMRWEMLIADLQTFIVQADEVLVRNRGTEILITNGYNRRIVSKSNETIRMQLNGGNEILFIGAETLNFKRSHQYLTLYAELIDGTKEERTFIVPPEK</sequence>
<proteinExistence type="predicted"/>
<dbReference type="RefSeq" id="WP_319836484.1">
    <property type="nucleotide sequence ID" value="NZ_CP137624.1"/>
</dbReference>
<evidence type="ECO:0000313" key="3">
    <source>
        <dbReference type="Proteomes" id="UP001322664"/>
    </source>
</evidence>
<keyword evidence="1" id="KW-0812">Transmembrane</keyword>
<evidence type="ECO:0008006" key="4">
    <source>
        <dbReference type="Google" id="ProtNLM"/>
    </source>
</evidence>
<evidence type="ECO:0000313" key="2">
    <source>
        <dbReference type="EMBL" id="WPK11461.1"/>
    </source>
</evidence>
<keyword evidence="3" id="KW-1185">Reference proteome</keyword>
<organism evidence="2 3">
    <name type="scientific">Lysinibacillus louembei</name>
    <dbReference type="NCBI Taxonomy" id="1470088"/>
    <lineage>
        <taxon>Bacteria</taxon>
        <taxon>Bacillati</taxon>
        <taxon>Bacillota</taxon>
        <taxon>Bacilli</taxon>
        <taxon>Bacillales</taxon>
        <taxon>Bacillaceae</taxon>
        <taxon>Lysinibacillus</taxon>
    </lineage>
</organism>
<keyword evidence="1" id="KW-1133">Transmembrane helix</keyword>
<gene>
    <name evidence="2" type="ORF">R6U77_16440</name>
</gene>
<reference evidence="2 3" key="1">
    <citation type="submission" date="2023-09" db="EMBL/GenBank/DDBJ databases">
        <authorList>
            <person name="Page C.A."/>
            <person name="Perez-Diaz I.M."/>
        </authorList>
    </citation>
    <scope>NUCLEOTIDE SEQUENCE [LARGE SCALE GENOMIC DNA]</scope>
    <source>
        <strain evidence="2 3">Ll15</strain>
    </source>
</reference>
<dbReference type="Proteomes" id="UP001322664">
    <property type="component" value="Chromosome"/>
</dbReference>